<dbReference type="AlphaFoldDB" id="A0A244CMJ8"/>
<evidence type="ECO:0000256" key="1">
    <source>
        <dbReference type="SAM" id="Phobius"/>
    </source>
</evidence>
<gene>
    <name evidence="2" type="ORF">B1199_15930</name>
</gene>
<evidence type="ECO:0000313" key="2">
    <source>
        <dbReference type="EMBL" id="OUL56857.1"/>
    </source>
</evidence>
<dbReference type="RefSeq" id="WP_086745112.1">
    <property type="nucleotide sequence ID" value="NZ_MWPV01000005.1"/>
</dbReference>
<comment type="caution">
    <text evidence="2">The sequence shown here is derived from an EMBL/GenBank/DDBJ whole genome shotgun (WGS) entry which is preliminary data.</text>
</comment>
<dbReference type="EMBL" id="MWPV01000005">
    <property type="protein sequence ID" value="OUL56857.1"/>
    <property type="molecule type" value="Genomic_DNA"/>
</dbReference>
<feature type="transmembrane region" description="Helical" evidence="1">
    <location>
        <begin position="212"/>
        <end position="232"/>
    </location>
</feature>
<feature type="transmembrane region" description="Helical" evidence="1">
    <location>
        <begin position="27"/>
        <end position="48"/>
    </location>
</feature>
<reference evidence="2 3" key="1">
    <citation type="submission" date="2017-02" db="EMBL/GenBank/DDBJ databases">
        <title>Pseudoalteromonas ulvae TC14 Genome.</title>
        <authorList>
            <person name="Molmeret M."/>
        </authorList>
    </citation>
    <scope>NUCLEOTIDE SEQUENCE [LARGE SCALE GENOMIC DNA]</scope>
    <source>
        <strain evidence="2">TC14</strain>
    </source>
</reference>
<protein>
    <submittedName>
        <fullName evidence="2">DUF445 domain-containing protein</fullName>
    </submittedName>
</protein>
<proteinExistence type="predicted"/>
<accession>A0A244CMJ8</accession>
<organism evidence="2 3">
    <name type="scientific">Pseudoalteromonas ulvae</name>
    <dbReference type="NCBI Taxonomy" id="107327"/>
    <lineage>
        <taxon>Bacteria</taxon>
        <taxon>Pseudomonadati</taxon>
        <taxon>Pseudomonadota</taxon>
        <taxon>Gammaproteobacteria</taxon>
        <taxon>Alteromonadales</taxon>
        <taxon>Pseudoalteromonadaceae</taxon>
        <taxon>Pseudoalteromonas</taxon>
    </lineage>
</organism>
<dbReference type="PANTHER" id="PTHR38568">
    <property type="entry name" value="DUF445 DOMAIN-CONTAINING PROTEIN-RELATED"/>
    <property type="match status" value="1"/>
</dbReference>
<dbReference type="OrthoDB" id="5565224at2"/>
<keyword evidence="1" id="KW-0812">Transmembrane</keyword>
<keyword evidence="1" id="KW-0472">Membrane</keyword>
<dbReference type="Proteomes" id="UP000194841">
    <property type="component" value="Unassembled WGS sequence"/>
</dbReference>
<feature type="transmembrane region" description="Helical" evidence="1">
    <location>
        <begin position="5"/>
        <end position="21"/>
    </location>
</feature>
<name>A0A244CMJ8_PSEDV</name>
<keyword evidence="1" id="KW-1133">Transmembrane helix</keyword>
<sequence length="233" mass="25820">MNKSVITNLLASVLVFIGYGIDHKVLLTVGLFALSGAFTNWLAVHMLFEKVPFLYGSGVIPAKFEEFKTAIKTLIMEQFFTQENINKFMSEQNGQAHHFELSPIIEQIDLGPAFDNLVAVVEQSQFGSMLAMFGGSEALQPMKEPFIAKMKTSIIDMSQTDEFNEMLKSQLVKPEVMGDLQVKVANIIDARLAELTPQMVKEMVQTMIKTHLGWLVVWGGVFGGLFGLVAGLI</sequence>
<keyword evidence="3" id="KW-1185">Reference proteome</keyword>
<evidence type="ECO:0000313" key="3">
    <source>
        <dbReference type="Proteomes" id="UP000194841"/>
    </source>
</evidence>
<dbReference type="PANTHER" id="PTHR38568:SF1">
    <property type="entry name" value="DUF445 DOMAIN-CONTAINING PROTEIN"/>
    <property type="match status" value="1"/>
</dbReference>